<comment type="caution">
    <text evidence="10">The sequence shown here is derived from an EMBL/GenBank/DDBJ whole genome shotgun (WGS) entry which is preliminary data.</text>
</comment>
<dbReference type="PANTHER" id="PTHR43791:SF26">
    <property type="entry name" value="ALLANTOATE TRANSPORTER, PUTATIVE (AFU_ORTHOLOGUE AFUA_5G09470)-RELATED"/>
    <property type="match status" value="1"/>
</dbReference>
<dbReference type="PROSITE" id="PS50850">
    <property type="entry name" value="MFS"/>
    <property type="match status" value="1"/>
</dbReference>
<dbReference type="PANTHER" id="PTHR43791">
    <property type="entry name" value="PERMEASE-RELATED"/>
    <property type="match status" value="1"/>
</dbReference>
<feature type="region of interest" description="Disordered" evidence="7">
    <location>
        <begin position="1"/>
        <end position="40"/>
    </location>
</feature>
<evidence type="ECO:0000313" key="10">
    <source>
        <dbReference type="EMBL" id="KAB8288506.1"/>
    </source>
</evidence>
<dbReference type="Proteomes" id="UP000326757">
    <property type="component" value="Unassembled WGS sequence"/>
</dbReference>
<dbReference type="AlphaFoldDB" id="A0A5N6JPS6"/>
<sequence>MAENKQGGATHLENSHIQESTPQLDTLSPQSSAPGWKPLQNKQPEGDTALALFQDTEQLHNVINPVEEKKLIKKIDMIILPCLAICYVFYYIDKTTLSYAAIFGIKDDLHLEGTKYSWLSSIFYFGWLAWSFPTNYLMQKFPVAKYLAFNIFMWGALLMCQAAARNFTELAVLRALSGAAEGCSDSSFMIITSMWYTRREQPIRIGLWYSANGIGIALGGLIGYSIGNIRGSLASWKYEFLIVGACCCIWGIVLWFFLPDSPVTAKVLSIDEKRMAVERLRENQTGVENKTFKWVQVKEWAIDYKTYMFFLIGMVSNVPNGGISNFGTLIIRGFGYSTQGQGDSFVDEDSEERRRRDLDATAFADMTDRENLNFRYMF</sequence>
<feature type="compositionally biased region" description="Polar residues" evidence="7">
    <location>
        <begin position="15"/>
        <end position="33"/>
    </location>
</feature>
<reference evidence="10 11" key="1">
    <citation type="submission" date="2019-06" db="EMBL/GenBank/DDBJ databases">
        <title>Genome Sequence of the Brown Rot Fungal Pathogen Monilinia laxa.</title>
        <authorList>
            <person name="De Miccolis Angelini R.M."/>
            <person name="Landi L."/>
            <person name="Abate D."/>
            <person name="Pollastro S."/>
            <person name="Romanazzi G."/>
            <person name="Faretra F."/>
        </authorList>
    </citation>
    <scope>NUCLEOTIDE SEQUENCE [LARGE SCALE GENOMIC DNA]</scope>
    <source>
        <strain evidence="10 11">Mlax316</strain>
    </source>
</reference>
<gene>
    <name evidence="10" type="ORF">EYC80_010171</name>
</gene>
<dbReference type="Gene3D" id="1.20.1250.20">
    <property type="entry name" value="MFS general substrate transporter like domains"/>
    <property type="match status" value="1"/>
</dbReference>
<feature type="transmembrane region" description="Helical" evidence="8">
    <location>
        <begin position="205"/>
        <end position="226"/>
    </location>
</feature>
<keyword evidence="4 8" id="KW-1133">Transmembrane helix</keyword>
<dbReference type="GO" id="GO:0016020">
    <property type="term" value="C:membrane"/>
    <property type="evidence" value="ECO:0007669"/>
    <property type="project" value="UniProtKB-SubCell"/>
</dbReference>
<feature type="transmembrane region" description="Helical" evidence="8">
    <location>
        <begin position="116"/>
        <end position="134"/>
    </location>
</feature>
<evidence type="ECO:0000256" key="8">
    <source>
        <dbReference type="SAM" id="Phobius"/>
    </source>
</evidence>
<feature type="transmembrane region" description="Helical" evidence="8">
    <location>
        <begin position="146"/>
        <end position="164"/>
    </location>
</feature>
<keyword evidence="5 8" id="KW-0472">Membrane</keyword>
<evidence type="ECO:0000259" key="9">
    <source>
        <dbReference type="PROSITE" id="PS50850"/>
    </source>
</evidence>
<evidence type="ECO:0000256" key="4">
    <source>
        <dbReference type="ARBA" id="ARBA00022989"/>
    </source>
</evidence>
<name>A0A5N6JPS6_MONLA</name>
<dbReference type="EMBL" id="VIGI01000024">
    <property type="protein sequence ID" value="KAB8288506.1"/>
    <property type="molecule type" value="Genomic_DNA"/>
</dbReference>
<dbReference type="FunFam" id="1.20.1250.20:FF:000064">
    <property type="entry name" value="MFS allantoate transporter"/>
    <property type="match status" value="1"/>
</dbReference>
<evidence type="ECO:0000256" key="1">
    <source>
        <dbReference type="ARBA" id="ARBA00004141"/>
    </source>
</evidence>
<evidence type="ECO:0000313" key="11">
    <source>
        <dbReference type="Proteomes" id="UP000326757"/>
    </source>
</evidence>
<keyword evidence="2" id="KW-0813">Transport</keyword>
<comment type="similarity">
    <text evidence="6">Belongs to the major facilitator superfamily. Allantoate permease family.</text>
</comment>
<evidence type="ECO:0000256" key="6">
    <source>
        <dbReference type="ARBA" id="ARBA00037968"/>
    </source>
</evidence>
<dbReference type="OrthoDB" id="6730379at2759"/>
<dbReference type="InterPro" id="IPR020846">
    <property type="entry name" value="MFS_dom"/>
</dbReference>
<comment type="subcellular location">
    <subcellularLocation>
        <location evidence="1">Membrane</location>
        <topology evidence="1">Multi-pass membrane protein</topology>
    </subcellularLocation>
</comment>
<evidence type="ECO:0000256" key="5">
    <source>
        <dbReference type="ARBA" id="ARBA00023136"/>
    </source>
</evidence>
<dbReference type="Pfam" id="PF07690">
    <property type="entry name" value="MFS_1"/>
    <property type="match status" value="1"/>
</dbReference>
<dbReference type="GO" id="GO:0022857">
    <property type="term" value="F:transmembrane transporter activity"/>
    <property type="evidence" value="ECO:0007669"/>
    <property type="project" value="InterPro"/>
</dbReference>
<evidence type="ECO:0000256" key="3">
    <source>
        <dbReference type="ARBA" id="ARBA00022692"/>
    </source>
</evidence>
<dbReference type="InterPro" id="IPR011701">
    <property type="entry name" value="MFS"/>
</dbReference>
<organism evidence="10 11">
    <name type="scientific">Monilinia laxa</name>
    <name type="common">Brown rot fungus</name>
    <name type="synonym">Sclerotinia laxa</name>
    <dbReference type="NCBI Taxonomy" id="61186"/>
    <lineage>
        <taxon>Eukaryota</taxon>
        <taxon>Fungi</taxon>
        <taxon>Dikarya</taxon>
        <taxon>Ascomycota</taxon>
        <taxon>Pezizomycotina</taxon>
        <taxon>Leotiomycetes</taxon>
        <taxon>Helotiales</taxon>
        <taxon>Sclerotiniaceae</taxon>
        <taxon>Monilinia</taxon>
    </lineage>
</organism>
<dbReference type="InterPro" id="IPR036259">
    <property type="entry name" value="MFS_trans_sf"/>
</dbReference>
<keyword evidence="3 8" id="KW-0812">Transmembrane</keyword>
<keyword evidence="11" id="KW-1185">Reference proteome</keyword>
<evidence type="ECO:0000256" key="7">
    <source>
        <dbReference type="SAM" id="MobiDB-lite"/>
    </source>
</evidence>
<feature type="domain" description="Major facilitator superfamily (MFS) profile" evidence="9">
    <location>
        <begin position="79"/>
        <end position="378"/>
    </location>
</feature>
<evidence type="ECO:0000256" key="2">
    <source>
        <dbReference type="ARBA" id="ARBA00022448"/>
    </source>
</evidence>
<protein>
    <recommendedName>
        <fullName evidence="9">Major facilitator superfamily (MFS) profile domain-containing protein</fullName>
    </recommendedName>
</protein>
<accession>A0A5N6JPS6</accession>
<dbReference type="SUPFAM" id="SSF103473">
    <property type="entry name" value="MFS general substrate transporter"/>
    <property type="match status" value="1"/>
</dbReference>
<feature type="transmembrane region" description="Helical" evidence="8">
    <location>
        <begin position="75"/>
        <end position="92"/>
    </location>
</feature>
<proteinExistence type="inferred from homology"/>
<feature type="transmembrane region" description="Helical" evidence="8">
    <location>
        <begin position="238"/>
        <end position="258"/>
    </location>
</feature>